<accession>A0AAD8I6C5</accession>
<comment type="caution">
    <text evidence="3">The sequence shown here is derived from an EMBL/GenBank/DDBJ whole genome shotgun (WGS) entry which is preliminary data.</text>
</comment>
<reference evidence="3" key="1">
    <citation type="submission" date="2023-02" db="EMBL/GenBank/DDBJ databases">
        <title>Genome of toxic invasive species Heracleum sosnowskyi carries increased number of genes despite the absence of recent whole-genome duplications.</title>
        <authorList>
            <person name="Schelkunov M."/>
            <person name="Shtratnikova V."/>
            <person name="Makarenko M."/>
            <person name="Klepikova A."/>
            <person name="Omelchenko D."/>
            <person name="Novikova G."/>
            <person name="Obukhova E."/>
            <person name="Bogdanov V."/>
            <person name="Penin A."/>
            <person name="Logacheva M."/>
        </authorList>
    </citation>
    <scope>NUCLEOTIDE SEQUENCE</scope>
    <source>
        <strain evidence="3">Hsosn_3</strain>
        <tissue evidence="3">Leaf</tissue>
    </source>
</reference>
<evidence type="ECO:0000259" key="2">
    <source>
        <dbReference type="SMART" id="SM00775"/>
    </source>
</evidence>
<protein>
    <recommendedName>
        <fullName evidence="2">LNS2/PITP domain-containing protein</fullName>
    </recommendedName>
</protein>
<dbReference type="InterPro" id="IPR031315">
    <property type="entry name" value="LNS2/PITP"/>
</dbReference>
<name>A0AAD8I6C5_9APIA</name>
<sequence>MYAAVGGRREEEARPGGGLRGGDAVGSGGGCGDVVPRKATEREREIVLRVESERTKRKVPLGRNQVGATCTKKGRSGRRMKKGQFMPLVGRDWSQTGAAHLFSAIKENGYQLLFLSARALSPSSVPRDQQGVVHEYSPVVHRLRLSAEDPTRAPSTFIPFFSSGPGRDQRLLARQFLFNLKQDGKGLPDGPVVTLFQPFIVKIIRPFYSSTSIYKLLNLLDLIFFTACDPSSTNPSQVPSYSFGHNSTKNEKSLYLCHKPTSISFKRRAPHEFKTACLEDIRACFPSDRKPFYAGFGIRDTDEFRYLKVRIPIGKSFIINPKGEVTGLSIR</sequence>
<evidence type="ECO:0000313" key="3">
    <source>
        <dbReference type="EMBL" id="KAK1378807.1"/>
    </source>
</evidence>
<feature type="region of interest" description="Disordered" evidence="1">
    <location>
        <begin position="1"/>
        <end position="38"/>
    </location>
</feature>
<dbReference type="EMBL" id="JAUIZM010000006">
    <property type="protein sequence ID" value="KAK1378807.1"/>
    <property type="molecule type" value="Genomic_DNA"/>
</dbReference>
<dbReference type="GO" id="GO:0008195">
    <property type="term" value="F:phosphatidate phosphatase activity"/>
    <property type="evidence" value="ECO:0007669"/>
    <property type="project" value="TreeGrafter"/>
</dbReference>
<evidence type="ECO:0000256" key="1">
    <source>
        <dbReference type="SAM" id="MobiDB-lite"/>
    </source>
</evidence>
<dbReference type="Pfam" id="PF08235">
    <property type="entry name" value="LNS2"/>
    <property type="match status" value="2"/>
</dbReference>
<dbReference type="PANTHER" id="PTHR12181">
    <property type="entry name" value="LIPIN"/>
    <property type="match status" value="1"/>
</dbReference>
<reference evidence="3" key="2">
    <citation type="submission" date="2023-05" db="EMBL/GenBank/DDBJ databases">
        <authorList>
            <person name="Schelkunov M.I."/>
        </authorList>
    </citation>
    <scope>NUCLEOTIDE SEQUENCE</scope>
    <source>
        <strain evidence="3">Hsosn_3</strain>
        <tissue evidence="3">Leaf</tissue>
    </source>
</reference>
<organism evidence="3 4">
    <name type="scientific">Heracleum sosnowskyi</name>
    <dbReference type="NCBI Taxonomy" id="360622"/>
    <lineage>
        <taxon>Eukaryota</taxon>
        <taxon>Viridiplantae</taxon>
        <taxon>Streptophyta</taxon>
        <taxon>Embryophyta</taxon>
        <taxon>Tracheophyta</taxon>
        <taxon>Spermatophyta</taxon>
        <taxon>Magnoliopsida</taxon>
        <taxon>eudicotyledons</taxon>
        <taxon>Gunneridae</taxon>
        <taxon>Pentapetalae</taxon>
        <taxon>asterids</taxon>
        <taxon>campanulids</taxon>
        <taxon>Apiales</taxon>
        <taxon>Apiaceae</taxon>
        <taxon>Apioideae</taxon>
        <taxon>apioid superclade</taxon>
        <taxon>Tordylieae</taxon>
        <taxon>Tordyliinae</taxon>
        <taxon>Heracleum</taxon>
    </lineage>
</organism>
<dbReference type="InterPro" id="IPR013209">
    <property type="entry name" value="LNS2"/>
</dbReference>
<dbReference type="AlphaFoldDB" id="A0AAD8I6C5"/>
<dbReference type="SMART" id="SM00775">
    <property type="entry name" value="LNS2"/>
    <property type="match status" value="1"/>
</dbReference>
<feature type="domain" description="LNS2/PITP" evidence="2">
    <location>
        <begin position="83"/>
        <end position="328"/>
    </location>
</feature>
<evidence type="ECO:0000313" key="4">
    <source>
        <dbReference type="Proteomes" id="UP001237642"/>
    </source>
</evidence>
<dbReference type="Proteomes" id="UP001237642">
    <property type="component" value="Unassembled WGS sequence"/>
</dbReference>
<gene>
    <name evidence="3" type="ORF">POM88_025551</name>
</gene>
<dbReference type="PANTHER" id="PTHR12181:SF12">
    <property type="entry name" value="PHOSPHATIDATE PHOSPHATASE"/>
    <property type="match status" value="1"/>
</dbReference>
<feature type="compositionally biased region" description="Gly residues" evidence="1">
    <location>
        <begin position="15"/>
        <end position="32"/>
    </location>
</feature>
<keyword evidence="4" id="KW-1185">Reference proteome</keyword>
<dbReference type="InterPro" id="IPR026058">
    <property type="entry name" value="LIPIN"/>
</dbReference>
<proteinExistence type="predicted"/>